<feature type="non-terminal residue" evidence="2">
    <location>
        <position position="1"/>
    </location>
</feature>
<keyword evidence="3" id="KW-1185">Reference proteome</keyword>
<evidence type="ECO:0000313" key="3">
    <source>
        <dbReference type="Proteomes" id="UP000824469"/>
    </source>
</evidence>
<sequence length="110" mass="12845">MQLIDAPELRRKNDLWHEVKLAKQVKIEAENWFTDFLEKALDMGCKNVRSSENARKTRRDGNGIQKRSFIGHTLLNKVIQWAEQSNGNNRWLNPDAIEAVKKLKLKFKNA</sequence>
<dbReference type="EMBL" id="JAHRHJ020003813">
    <property type="protein sequence ID" value="KAH9290593.1"/>
    <property type="molecule type" value="Genomic_DNA"/>
</dbReference>
<comment type="caution">
    <text evidence="2">The sequence shown here is derived from an EMBL/GenBank/DDBJ whole genome shotgun (WGS) entry which is preliminary data.</text>
</comment>
<feature type="domain" description="DUF6857" evidence="1">
    <location>
        <begin position="7"/>
        <end position="65"/>
    </location>
</feature>
<protein>
    <recommendedName>
        <fullName evidence="1">DUF6857 domain-containing protein</fullName>
    </recommendedName>
</protein>
<evidence type="ECO:0000259" key="1">
    <source>
        <dbReference type="Pfam" id="PF21647"/>
    </source>
</evidence>
<dbReference type="AlphaFoldDB" id="A0AA38C171"/>
<accession>A0AA38C171</accession>
<evidence type="ECO:0000313" key="2">
    <source>
        <dbReference type="EMBL" id="KAH9290593.1"/>
    </source>
</evidence>
<gene>
    <name evidence="2" type="ORF">KI387_034710</name>
</gene>
<dbReference type="Pfam" id="PF21647">
    <property type="entry name" value="DUF6857"/>
    <property type="match status" value="1"/>
</dbReference>
<dbReference type="Proteomes" id="UP000824469">
    <property type="component" value="Unassembled WGS sequence"/>
</dbReference>
<reference evidence="2 3" key="1">
    <citation type="journal article" date="2021" name="Nat. Plants">
        <title>The Taxus genome provides insights into paclitaxel biosynthesis.</title>
        <authorList>
            <person name="Xiong X."/>
            <person name="Gou J."/>
            <person name="Liao Q."/>
            <person name="Li Y."/>
            <person name="Zhou Q."/>
            <person name="Bi G."/>
            <person name="Li C."/>
            <person name="Du R."/>
            <person name="Wang X."/>
            <person name="Sun T."/>
            <person name="Guo L."/>
            <person name="Liang H."/>
            <person name="Lu P."/>
            <person name="Wu Y."/>
            <person name="Zhang Z."/>
            <person name="Ro D.K."/>
            <person name="Shang Y."/>
            <person name="Huang S."/>
            <person name="Yan J."/>
        </authorList>
    </citation>
    <scope>NUCLEOTIDE SEQUENCE [LARGE SCALE GENOMIC DNA]</scope>
    <source>
        <strain evidence="2">Ta-2019</strain>
    </source>
</reference>
<organism evidence="2 3">
    <name type="scientific">Taxus chinensis</name>
    <name type="common">Chinese yew</name>
    <name type="synonym">Taxus wallichiana var. chinensis</name>
    <dbReference type="NCBI Taxonomy" id="29808"/>
    <lineage>
        <taxon>Eukaryota</taxon>
        <taxon>Viridiplantae</taxon>
        <taxon>Streptophyta</taxon>
        <taxon>Embryophyta</taxon>
        <taxon>Tracheophyta</taxon>
        <taxon>Spermatophyta</taxon>
        <taxon>Pinopsida</taxon>
        <taxon>Pinidae</taxon>
        <taxon>Conifers II</taxon>
        <taxon>Cupressales</taxon>
        <taxon>Taxaceae</taxon>
        <taxon>Taxus</taxon>
    </lineage>
</organism>
<name>A0AA38C171_TAXCH</name>
<dbReference type="InterPro" id="IPR049172">
    <property type="entry name" value="DUF6857_pln"/>
</dbReference>
<proteinExistence type="predicted"/>